<evidence type="ECO:0000313" key="1">
    <source>
        <dbReference type="EMBL" id="XCD03351.1"/>
    </source>
</evidence>
<dbReference type="EMBL" id="PP511464">
    <property type="protein sequence ID" value="XCD04472.1"/>
    <property type="molecule type" value="Genomic_DNA"/>
</dbReference>
<organism evidence="3">
    <name type="scientific">Dulem virus 193</name>
    <dbReference type="NCBI Taxonomy" id="3145670"/>
    <lineage>
        <taxon>Viruses</taxon>
        <taxon>Monodnaviria</taxon>
        <taxon>Sangervirae</taxon>
        <taxon>Phixviricota</taxon>
        <taxon>Malgrandaviricetes</taxon>
        <taxon>Petitvirales</taxon>
        <taxon>Microviridae</taxon>
        <taxon>Microvirus</taxon>
    </lineage>
</organism>
<dbReference type="EMBL" id="PP511346">
    <property type="protein sequence ID" value="XCD03351.1"/>
    <property type="molecule type" value="Genomic_DNA"/>
</dbReference>
<dbReference type="EMBL" id="PP511813">
    <property type="protein sequence ID" value="XCD07805.1"/>
    <property type="molecule type" value="Genomic_DNA"/>
</dbReference>
<evidence type="ECO:0000313" key="2">
    <source>
        <dbReference type="EMBL" id="XCD04472.1"/>
    </source>
</evidence>
<sequence length="56" mass="6249">MISSSLVILKQIVASEELETVGDVITYFKSKHCNITEDFLCATFILVHDGYLKGDL</sequence>
<accession>A0AAU8B634</accession>
<protein>
    <submittedName>
        <fullName evidence="3">Uncharacterized protein</fullName>
    </submittedName>
</protein>
<name>A0AAU8B634_9VIRU</name>
<proteinExistence type="predicted"/>
<evidence type="ECO:0000313" key="3">
    <source>
        <dbReference type="EMBL" id="XCD07805.1"/>
    </source>
</evidence>
<reference evidence="3" key="1">
    <citation type="submission" date="2024-03" db="EMBL/GenBank/DDBJ databases">
        <title>Diverse circular DNA viruses in blood, oral, and fecal samples of captive lemurs.</title>
        <authorList>
            <person name="Paietta E.N."/>
            <person name="Kraberger S."/>
            <person name="Lund M.C."/>
            <person name="Custer J.M."/>
            <person name="Vargas K.M."/>
            <person name="Ehmke E.E."/>
            <person name="Yoder A.D."/>
            <person name="Varsani A."/>
        </authorList>
    </citation>
    <scope>NUCLEOTIDE SEQUENCE</scope>
    <source>
        <strain evidence="1">Duke_18_53</strain>
        <strain evidence="2">Duke_23FS_41</strain>
        <strain evidence="3">Duke_28FS_75</strain>
    </source>
</reference>